<proteinExistence type="predicted"/>
<name>A0A2T1LUH0_9CHRO</name>
<dbReference type="InterPro" id="IPR051610">
    <property type="entry name" value="GPI/OXD"/>
</dbReference>
<protein>
    <submittedName>
        <fullName evidence="3">Cupin domain-containing protein</fullName>
    </submittedName>
</protein>
<reference evidence="3 4" key="1">
    <citation type="submission" date="2018-03" db="EMBL/GenBank/DDBJ databases">
        <title>The ancient ancestry and fast evolution of plastids.</title>
        <authorList>
            <person name="Moore K.R."/>
            <person name="Magnabosco C."/>
            <person name="Momper L."/>
            <person name="Gold D.A."/>
            <person name="Bosak T."/>
            <person name="Fournier G.P."/>
        </authorList>
    </citation>
    <scope>NUCLEOTIDE SEQUENCE [LARGE SCALE GENOMIC DNA]</scope>
    <source>
        <strain evidence="3 4">CCALA 016</strain>
    </source>
</reference>
<dbReference type="SUPFAM" id="SSF51182">
    <property type="entry name" value="RmlC-like cupins"/>
    <property type="match status" value="1"/>
</dbReference>
<dbReference type="Gene3D" id="2.60.120.10">
    <property type="entry name" value="Jelly Rolls"/>
    <property type="match status" value="1"/>
</dbReference>
<dbReference type="PANTHER" id="PTHR35848">
    <property type="entry name" value="OXALATE-BINDING PROTEIN"/>
    <property type="match status" value="1"/>
</dbReference>
<dbReference type="AlphaFoldDB" id="A0A2T1LUH0"/>
<dbReference type="PANTHER" id="PTHR35848:SF6">
    <property type="entry name" value="CUPIN TYPE-2 DOMAIN-CONTAINING PROTEIN"/>
    <property type="match status" value="1"/>
</dbReference>
<dbReference type="RefSeq" id="WP_106458219.1">
    <property type="nucleotide sequence ID" value="NZ_PXOH01000022.1"/>
</dbReference>
<keyword evidence="1" id="KW-0479">Metal-binding</keyword>
<dbReference type="Pfam" id="PF07883">
    <property type="entry name" value="Cupin_2"/>
    <property type="match status" value="1"/>
</dbReference>
<accession>A0A2T1LUH0</accession>
<sequence length="159" mass="17697">MTTQPSPVAKTGENFTVADVGEFSQLHQYVFEHHKKGVAIEGKIFLKQLLSLTSAEVSLNTLSPKTSIPFYHKHKLNEEIYIFVRGVGEFQVDEQVFTVSEGTVVRVAPDGVRCIRNTSDVEGLNYIVIQSQVNSFLDSTIADGIGVPKQVSWEDKQKI</sequence>
<dbReference type="InterPro" id="IPR013096">
    <property type="entry name" value="Cupin_2"/>
</dbReference>
<evidence type="ECO:0000259" key="2">
    <source>
        <dbReference type="Pfam" id="PF07883"/>
    </source>
</evidence>
<keyword evidence="4" id="KW-1185">Reference proteome</keyword>
<evidence type="ECO:0000313" key="4">
    <source>
        <dbReference type="Proteomes" id="UP000239001"/>
    </source>
</evidence>
<dbReference type="InterPro" id="IPR011051">
    <property type="entry name" value="RmlC_Cupin_sf"/>
</dbReference>
<organism evidence="3 4">
    <name type="scientific">Aphanothece hegewaldii CCALA 016</name>
    <dbReference type="NCBI Taxonomy" id="2107694"/>
    <lineage>
        <taxon>Bacteria</taxon>
        <taxon>Bacillati</taxon>
        <taxon>Cyanobacteriota</taxon>
        <taxon>Cyanophyceae</taxon>
        <taxon>Oscillatoriophycideae</taxon>
        <taxon>Chroococcales</taxon>
        <taxon>Aphanothecaceae</taxon>
        <taxon>Aphanothece</taxon>
    </lineage>
</organism>
<dbReference type="OrthoDB" id="9804028at2"/>
<dbReference type="InterPro" id="IPR014710">
    <property type="entry name" value="RmlC-like_jellyroll"/>
</dbReference>
<dbReference type="GO" id="GO:0046872">
    <property type="term" value="F:metal ion binding"/>
    <property type="evidence" value="ECO:0007669"/>
    <property type="project" value="UniProtKB-KW"/>
</dbReference>
<dbReference type="CDD" id="cd06985">
    <property type="entry name" value="cupin_BF4112"/>
    <property type="match status" value="1"/>
</dbReference>
<dbReference type="Proteomes" id="UP000239001">
    <property type="component" value="Unassembled WGS sequence"/>
</dbReference>
<evidence type="ECO:0000313" key="3">
    <source>
        <dbReference type="EMBL" id="PSF35182.1"/>
    </source>
</evidence>
<gene>
    <name evidence="3" type="ORF">C7H19_17530</name>
</gene>
<dbReference type="EMBL" id="PXOH01000022">
    <property type="protein sequence ID" value="PSF35182.1"/>
    <property type="molecule type" value="Genomic_DNA"/>
</dbReference>
<comment type="caution">
    <text evidence="3">The sequence shown here is derived from an EMBL/GenBank/DDBJ whole genome shotgun (WGS) entry which is preliminary data.</text>
</comment>
<evidence type="ECO:0000256" key="1">
    <source>
        <dbReference type="ARBA" id="ARBA00022723"/>
    </source>
</evidence>
<reference evidence="3 4" key="2">
    <citation type="submission" date="2018-03" db="EMBL/GenBank/DDBJ databases">
        <authorList>
            <person name="Keele B.F."/>
        </authorList>
    </citation>
    <scope>NUCLEOTIDE SEQUENCE [LARGE SCALE GENOMIC DNA]</scope>
    <source>
        <strain evidence="3 4">CCALA 016</strain>
    </source>
</reference>
<feature type="domain" description="Cupin type-2" evidence="2">
    <location>
        <begin position="61"/>
        <end position="121"/>
    </location>
</feature>